<name>A0A167BVM7_9BACL</name>
<keyword evidence="2" id="KW-0808">Transferase</keyword>
<protein>
    <submittedName>
        <fullName evidence="2">Aminoglycoside phosphotransferase</fullName>
    </submittedName>
</protein>
<dbReference type="AlphaFoldDB" id="A0A167BVM7"/>
<dbReference type="InterPro" id="IPR011009">
    <property type="entry name" value="Kinase-like_dom_sf"/>
</dbReference>
<accession>A0A167BVM7</accession>
<organism evidence="2 3">
    <name type="scientific">Paenibacillus crassostreae</name>
    <dbReference type="NCBI Taxonomy" id="1763538"/>
    <lineage>
        <taxon>Bacteria</taxon>
        <taxon>Bacillati</taxon>
        <taxon>Bacillota</taxon>
        <taxon>Bacilli</taxon>
        <taxon>Bacillales</taxon>
        <taxon>Paenibacillaceae</taxon>
        <taxon>Paenibacillus</taxon>
    </lineage>
</organism>
<dbReference type="KEGG" id="pcx:LPB68_10065"/>
<evidence type="ECO:0000259" key="1">
    <source>
        <dbReference type="Pfam" id="PF01636"/>
    </source>
</evidence>
<dbReference type="EMBL" id="LSFN01000035">
    <property type="protein sequence ID" value="OAB72495.1"/>
    <property type="molecule type" value="Genomic_DNA"/>
</dbReference>
<dbReference type="Gene3D" id="3.90.1200.10">
    <property type="match status" value="1"/>
</dbReference>
<keyword evidence="3" id="KW-1185">Reference proteome</keyword>
<dbReference type="GO" id="GO:0016740">
    <property type="term" value="F:transferase activity"/>
    <property type="evidence" value="ECO:0007669"/>
    <property type="project" value="UniProtKB-KW"/>
</dbReference>
<gene>
    <name evidence="2" type="ORF">PNBC_16510</name>
</gene>
<sequence length="261" mass="30096">MKIGELLGIGNTARVYRWGKTEVIKIFYDQSSAINEAKNAEVINNLKLRAPNYSGLVELEGKIGIVYERIDGPTMLWHIEPTKQSISYNAKLMANLQYEIHNVENKIIPNLKPEITNKVNNSQEISNHEKQIIIDILNFLPDGNTICHYDFHPDNIIISPNGPIIIDWLNLLVGNQEADVTRTSMMIQSHSLPPNAPNWLIHGELREFFNKEYLTEYIKLADMNGGFLERWMIPTLAARIDEMQGEYRQEIKEKLQIRLKK</sequence>
<dbReference type="RefSeq" id="WP_068660060.1">
    <property type="nucleotide sequence ID" value="NZ_CP017770.1"/>
</dbReference>
<reference evidence="2 3" key="1">
    <citation type="submission" date="2016-02" db="EMBL/GenBank/DDBJ databases">
        <title>Paenibacillus sp. LPB0068, isolated from Crassostrea gigas.</title>
        <authorList>
            <person name="Shin S.-K."/>
            <person name="Yi H."/>
        </authorList>
    </citation>
    <scope>NUCLEOTIDE SEQUENCE [LARGE SCALE GENOMIC DNA]</scope>
    <source>
        <strain evidence="2 3">LPB0068</strain>
    </source>
</reference>
<dbReference type="STRING" id="1763538.LPB68_10065"/>
<dbReference type="SUPFAM" id="SSF56112">
    <property type="entry name" value="Protein kinase-like (PK-like)"/>
    <property type="match status" value="1"/>
</dbReference>
<evidence type="ECO:0000313" key="2">
    <source>
        <dbReference type="EMBL" id="OAB72495.1"/>
    </source>
</evidence>
<dbReference type="Pfam" id="PF01636">
    <property type="entry name" value="APH"/>
    <property type="match status" value="1"/>
</dbReference>
<feature type="domain" description="Aminoglycoside phosphotransferase" evidence="1">
    <location>
        <begin position="125"/>
        <end position="187"/>
    </location>
</feature>
<proteinExistence type="predicted"/>
<comment type="caution">
    <text evidence="2">The sequence shown here is derived from an EMBL/GenBank/DDBJ whole genome shotgun (WGS) entry which is preliminary data.</text>
</comment>
<dbReference type="OrthoDB" id="9800774at2"/>
<evidence type="ECO:0000313" key="3">
    <source>
        <dbReference type="Proteomes" id="UP000077134"/>
    </source>
</evidence>
<dbReference type="Proteomes" id="UP000077134">
    <property type="component" value="Unassembled WGS sequence"/>
</dbReference>
<dbReference type="InterPro" id="IPR002575">
    <property type="entry name" value="Aminoglycoside_PTrfase"/>
</dbReference>